<proteinExistence type="predicted"/>
<evidence type="ECO:0000313" key="5">
    <source>
        <dbReference type="Proteomes" id="UP000248749"/>
    </source>
</evidence>
<dbReference type="Proteomes" id="UP000248749">
    <property type="component" value="Unassembled WGS sequence"/>
</dbReference>
<accession>A0A2W2CP66</accession>
<dbReference type="SUPFAM" id="SSF56349">
    <property type="entry name" value="DNA breaking-rejoining enzymes"/>
    <property type="match status" value="1"/>
</dbReference>
<comment type="caution">
    <text evidence="4">The sequence shown here is derived from an EMBL/GenBank/DDBJ whole genome shotgun (WGS) entry which is preliminary data.</text>
</comment>
<dbReference type="GO" id="GO:0003677">
    <property type="term" value="F:DNA binding"/>
    <property type="evidence" value="ECO:0007669"/>
    <property type="project" value="InterPro"/>
</dbReference>
<name>A0A2W2CP66_9ACTN</name>
<dbReference type="InterPro" id="IPR011010">
    <property type="entry name" value="DNA_brk_join_enz"/>
</dbReference>
<reference evidence="4 5" key="1">
    <citation type="submission" date="2018-01" db="EMBL/GenBank/DDBJ databases">
        <title>Draft genome sequence of Salinispora sp. 13K206.</title>
        <authorList>
            <person name="Sahin N."/>
            <person name="Saygin H."/>
            <person name="Ay H."/>
        </authorList>
    </citation>
    <scope>NUCLEOTIDE SEQUENCE [LARGE SCALE GENOMIC DNA]</scope>
    <source>
        <strain evidence="4 5">13K206</strain>
    </source>
</reference>
<evidence type="ECO:0000259" key="3">
    <source>
        <dbReference type="PROSITE" id="PS51898"/>
    </source>
</evidence>
<dbReference type="EMBL" id="POUB01000055">
    <property type="protein sequence ID" value="PZF99710.1"/>
    <property type="molecule type" value="Genomic_DNA"/>
</dbReference>
<evidence type="ECO:0000256" key="1">
    <source>
        <dbReference type="ARBA" id="ARBA00023172"/>
    </source>
</evidence>
<keyword evidence="5" id="KW-1185">Reference proteome</keyword>
<dbReference type="InterPro" id="IPR002104">
    <property type="entry name" value="Integrase_catalytic"/>
</dbReference>
<dbReference type="AlphaFoldDB" id="A0A2W2CP66"/>
<dbReference type="Pfam" id="PF00589">
    <property type="entry name" value="Phage_integrase"/>
    <property type="match status" value="1"/>
</dbReference>
<protein>
    <submittedName>
        <fullName evidence="4">Integrase</fullName>
    </submittedName>
</protein>
<gene>
    <name evidence="4" type="ORF">C1I99_10885</name>
</gene>
<organism evidence="4 5">
    <name type="scientific">Micromonospora deserti</name>
    <dbReference type="NCBI Taxonomy" id="2070366"/>
    <lineage>
        <taxon>Bacteria</taxon>
        <taxon>Bacillati</taxon>
        <taxon>Actinomycetota</taxon>
        <taxon>Actinomycetes</taxon>
        <taxon>Micromonosporales</taxon>
        <taxon>Micromonosporaceae</taxon>
        <taxon>Micromonospora</taxon>
    </lineage>
</organism>
<dbReference type="InterPro" id="IPR013762">
    <property type="entry name" value="Integrase-like_cat_sf"/>
</dbReference>
<feature type="domain" description="Tyr recombinase" evidence="3">
    <location>
        <begin position="226"/>
        <end position="438"/>
    </location>
</feature>
<evidence type="ECO:0000313" key="4">
    <source>
        <dbReference type="EMBL" id="PZF99710.1"/>
    </source>
</evidence>
<keyword evidence="1" id="KW-0233">DNA recombination</keyword>
<dbReference type="CDD" id="cd00397">
    <property type="entry name" value="DNA_BRE_C"/>
    <property type="match status" value="1"/>
</dbReference>
<dbReference type="Gene3D" id="1.10.443.10">
    <property type="entry name" value="Intergrase catalytic core"/>
    <property type="match status" value="1"/>
</dbReference>
<dbReference type="GO" id="GO:0006310">
    <property type="term" value="P:DNA recombination"/>
    <property type="evidence" value="ECO:0007669"/>
    <property type="project" value="UniProtKB-KW"/>
</dbReference>
<evidence type="ECO:0000256" key="2">
    <source>
        <dbReference type="SAM" id="MobiDB-lite"/>
    </source>
</evidence>
<sequence length="577" mass="65364">MLKKAGVLPATAPERLRVLRLDGRRSVEQIVDGYRIQCQAVRDLLVEYLTERSPDLDHTSLRSNARNLCRLFWRDLEIHHPGIDSLRLTPEIAEAWKERLAHIRDADGRPVRPRVNYRSELVYVRAFYEDIARWAADDPARWAPWVAPCPIKATEVTRKKVQSRVKARMDQRTRTQLPLLPALLRAVEQHRTDAAECLNTATSTTDGGQFTANGQELQRCRPGASGRVYAIDPATTKRRDLTHEESAAFWSWATVEMLRHTGIRIEEMLELTHHSFVAYTLPTTGEVVPMLQVAPSKTDAERLLLVSPELGEVLTAIIFRVRAGKASLPLVSAYDVFEQTWSPPMPYLFQRRFGTEDRPLTRSYIRECLVATSNAAQVTAGGRPLQWRPHDFRRIFVTDAIRSGLPPHIAARVCGHTTVDTTMGYAAIYPEDVIAHHRAFIARRRAERPSEEYRELTTQEWDEFLAHFELRKVALGTCGRDHGTPCAHENACVRCPLLRVDPAQIPRLEAIHANLTDRLDEAKEQGWLGEVAAIETTIAAAAQKLEAMRTARETPVHLGMPAVRLSAGRSNSRERRR</sequence>
<dbReference type="OrthoDB" id="3329543at2"/>
<dbReference type="GO" id="GO:0015074">
    <property type="term" value="P:DNA integration"/>
    <property type="evidence" value="ECO:0007669"/>
    <property type="project" value="InterPro"/>
</dbReference>
<dbReference type="PROSITE" id="PS51898">
    <property type="entry name" value="TYR_RECOMBINASE"/>
    <property type="match status" value="1"/>
</dbReference>
<feature type="region of interest" description="Disordered" evidence="2">
    <location>
        <begin position="558"/>
        <end position="577"/>
    </location>
</feature>